<feature type="domain" description="N-acetyltransferase" evidence="3">
    <location>
        <begin position="3"/>
        <end position="151"/>
    </location>
</feature>
<gene>
    <name evidence="4" type="ORF">L0M14_12595</name>
</gene>
<evidence type="ECO:0000313" key="4">
    <source>
        <dbReference type="EMBL" id="UJF35836.1"/>
    </source>
</evidence>
<keyword evidence="1" id="KW-0808">Transferase</keyword>
<dbReference type="PROSITE" id="PS51186">
    <property type="entry name" value="GNAT"/>
    <property type="match status" value="1"/>
</dbReference>
<evidence type="ECO:0000259" key="3">
    <source>
        <dbReference type="PROSITE" id="PS51186"/>
    </source>
</evidence>
<dbReference type="Pfam" id="PF00583">
    <property type="entry name" value="Acetyltransf_1"/>
    <property type="match status" value="1"/>
</dbReference>
<dbReference type="CDD" id="cd04301">
    <property type="entry name" value="NAT_SF"/>
    <property type="match status" value="1"/>
</dbReference>
<sequence length="151" mass="16826">MEVVYKVVPPDSADLHSLIEQLDMDLAARYPSEEIHVVDFHDPSVRDITFVVAYLGEKAVACGAPRPLDKESTELKRFFVDSGYRKRGIASGLLTHLEAKAVELGYKIVKLEAGAEQPEALALYTKFGYDPIEPFGEYVGCKSSLCFEKRL</sequence>
<dbReference type="SUPFAM" id="SSF55729">
    <property type="entry name" value="Acyl-CoA N-acyltransferases (Nat)"/>
    <property type="match status" value="1"/>
</dbReference>
<dbReference type="InterPro" id="IPR000182">
    <property type="entry name" value="GNAT_dom"/>
</dbReference>
<dbReference type="RefSeq" id="WP_235122393.1">
    <property type="nucleotide sequence ID" value="NZ_CP090978.1"/>
</dbReference>
<name>A0ABY3SS51_9BACL</name>
<organism evidence="4 5">
    <name type="scientific">Paenibacillus hexagrammi</name>
    <dbReference type="NCBI Taxonomy" id="2908839"/>
    <lineage>
        <taxon>Bacteria</taxon>
        <taxon>Bacillati</taxon>
        <taxon>Bacillota</taxon>
        <taxon>Bacilli</taxon>
        <taxon>Bacillales</taxon>
        <taxon>Paenibacillaceae</taxon>
        <taxon>Paenibacillus</taxon>
    </lineage>
</organism>
<dbReference type="Proteomes" id="UP001649230">
    <property type="component" value="Chromosome"/>
</dbReference>
<dbReference type="PANTHER" id="PTHR43877:SF2">
    <property type="entry name" value="AMINOALKYLPHOSPHONATE N-ACETYLTRANSFERASE-RELATED"/>
    <property type="match status" value="1"/>
</dbReference>
<accession>A0ABY3SS51</accession>
<proteinExistence type="predicted"/>
<dbReference type="Gene3D" id="3.40.630.30">
    <property type="match status" value="1"/>
</dbReference>
<dbReference type="EMBL" id="CP090978">
    <property type="protein sequence ID" value="UJF35836.1"/>
    <property type="molecule type" value="Genomic_DNA"/>
</dbReference>
<evidence type="ECO:0000313" key="5">
    <source>
        <dbReference type="Proteomes" id="UP001649230"/>
    </source>
</evidence>
<evidence type="ECO:0000256" key="2">
    <source>
        <dbReference type="ARBA" id="ARBA00023315"/>
    </source>
</evidence>
<dbReference type="InterPro" id="IPR016181">
    <property type="entry name" value="Acyl_CoA_acyltransferase"/>
</dbReference>
<protein>
    <submittedName>
        <fullName evidence="4">GNAT family N-acetyltransferase</fullName>
    </submittedName>
</protein>
<keyword evidence="5" id="KW-1185">Reference proteome</keyword>
<reference evidence="4 5" key="1">
    <citation type="journal article" date="2024" name="Int. J. Syst. Evol. Microbiol.">
        <title>Paenibacillus hexagrammi sp. nov., a novel bacterium isolated from the gut content of Hexagrammos agrammus.</title>
        <authorList>
            <person name="Jung H.K."/>
            <person name="Kim D.G."/>
            <person name="Zin H."/>
            <person name="Park J."/>
            <person name="Jung H."/>
            <person name="Kim Y.O."/>
            <person name="Kong H.J."/>
            <person name="Kim J.W."/>
            <person name="Kim Y.S."/>
        </authorList>
    </citation>
    <scope>NUCLEOTIDE SEQUENCE [LARGE SCALE GENOMIC DNA]</scope>
    <source>
        <strain evidence="4 5">YPD9-1</strain>
    </source>
</reference>
<evidence type="ECO:0000256" key="1">
    <source>
        <dbReference type="ARBA" id="ARBA00022679"/>
    </source>
</evidence>
<dbReference type="PANTHER" id="PTHR43877">
    <property type="entry name" value="AMINOALKYLPHOSPHONATE N-ACETYLTRANSFERASE-RELATED-RELATED"/>
    <property type="match status" value="1"/>
</dbReference>
<keyword evidence="2" id="KW-0012">Acyltransferase</keyword>
<dbReference type="InterPro" id="IPR050832">
    <property type="entry name" value="Bact_Acetyltransf"/>
</dbReference>